<evidence type="ECO:0000313" key="4">
    <source>
        <dbReference type="Proteomes" id="UP001149400"/>
    </source>
</evidence>
<evidence type="ECO:0000259" key="2">
    <source>
        <dbReference type="Pfam" id="PF12804"/>
    </source>
</evidence>
<dbReference type="CDD" id="cd04182">
    <property type="entry name" value="GT_2_like_f"/>
    <property type="match status" value="1"/>
</dbReference>
<organism evidence="3 4">
    <name type="scientific">Enterovibrio gelatinilyticus</name>
    <dbReference type="NCBI Taxonomy" id="2899819"/>
    <lineage>
        <taxon>Bacteria</taxon>
        <taxon>Pseudomonadati</taxon>
        <taxon>Pseudomonadota</taxon>
        <taxon>Gammaproteobacteria</taxon>
        <taxon>Vibrionales</taxon>
        <taxon>Vibrionaceae</taxon>
        <taxon>Enterovibrio</taxon>
    </lineage>
</organism>
<dbReference type="PANTHER" id="PTHR43777">
    <property type="entry name" value="MOLYBDENUM COFACTOR CYTIDYLYLTRANSFERASE"/>
    <property type="match status" value="1"/>
</dbReference>
<keyword evidence="1" id="KW-0460">Magnesium</keyword>
<sequence length="202" mass="22155">MKKIAAVILAAGKASRFGSCKALALINDRPLIESSITAANAVTPDVYIATGYWHKALSQAAADNQWNAKLLYIDNWQQGIGDVISHVTHTLCDDYDGLLFLLADQPAITGDNVALLCQVYERHQSDAACCQYPDTIGVPAIINARVFDELKALKGDEGAKKLLMDRAHLIDKLALDQCNIDIDTPEDLANYVHYLTHMSSLW</sequence>
<dbReference type="RefSeq" id="WP_274163065.1">
    <property type="nucleotide sequence ID" value="NZ_JAJUBC010000003.1"/>
</dbReference>
<feature type="domain" description="MobA-like NTP transferase" evidence="2">
    <location>
        <begin position="6"/>
        <end position="165"/>
    </location>
</feature>
<evidence type="ECO:0000256" key="1">
    <source>
        <dbReference type="ARBA" id="ARBA00022842"/>
    </source>
</evidence>
<protein>
    <submittedName>
        <fullName evidence="3">Nucleotidyltransferase family protein</fullName>
    </submittedName>
</protein>
<dbReference type="PANTHER" id="PTHR43777:SF1">
    <property type="entry name" value="MOLYBDENUM COFACTOR CYTIDYLYLTRANSFERASE"/>
    <property type="match status" value="1"/>
</dbReference>
<comment type="caution">
    <text evidence="3">The sequence shown here is derived from an EMBL/GenBank/DDBJ whole genome shotgun (WGS) entry which is preliminary data.</text>
</comment>
<dbReference type="Pfam" id="PF12804">
    <property type="entry name" value="NTP_transf_3"/>
    <property type="match status" value="1"/>
</dbReference>
<reference evidence="3" key="1">
    <citation type="submission" date="2021-12" db="EMBL/GenBank/DDBJ databases">
        <title>Enterovibrio ZSDZ35 sp. nov. and Enterovibrio ZSDZ42 sp. nov., isolated from coastal seawater in Qingdao.</title>
        <authorList>
            <person name="Zhang P."/>
        </authorList>
    </citation>
    <scope>NUCLEOTIDE SEQUENCE</scope>
    <source>
        <strain evidence="3">ZSDZ42</strain>
    </source>
</reference>
<proteinExistence type="predicted"/>
<dbReference type="EMBL" id="JAJUBC010000003">
    <property type="protein sequence ID" value="MDD1792143.1"/>
    <property type="molecule type" value="Genomic_DNA"/>
</dbReference>
<name>A0ABT5QVT9_9GAMM</name>
<dbReference type="SUPFAM" id="SSF53448">
    <property type="entry name" value="Nucleotide-diphospho-sugar transferases"/>
    <property type="match status" value="1"/>
</dbReference>
<accession>A0ABT5QVT9</accession>
<dbReference type="InterPro" id="IPR029044">
    <property type="entry name" value="Nucleotide-diphossugar_trans"/>
</dbReference>
<dbReference type="InterPro" id="IPR025877">
    <property type="entry name" value="MobA-like_NTP_Trfase"/>
</dbReference>
<keyword evidence="4" id="KW-1185">Reference proteome</keyword>
<dbReference type="Proteomes" id="UP001149400">
    <property type="component" value="Unassembled WGS sequence"/>
</dbReference>
<evidence type="ECO:0000313" key="3">
    <source>
        <dbReference type="EMBL" id="MDD1792143.1"/>
    </source>
</evidence>
<gene>
    <name evidence="3" type="ORF">LRP50_03285</name>
</gene>
<dbReference type="Gene3D" id="3.90.550.10">
    <property type="entry name" value="Spore Coat Polysaccharide Biosynthesis Protein SpsA, Chain A"/>
    <property type="match status" value="1"/>
</dbReference>